<evidence type="ECO:0000313" key="2">
    <source>
        <dbReference type="EMBL" id="ARU05300.1"/>
    </source>
</evidence>
<sequence>MHTQVFAVHRDSEHRFSKTTVPFIELLKGLGVQGDAHADTTVQHRSRVKANPDQPNLRQVHVISASLLAHVAEQGFSVQPGQLGENITLSDAPGLDWRAMISLPLHTELHFASGAVVQLTGLRNPCVQIDQFEKGLFAAMLDKDAQGQLVRKTGVMGVVLRGGAVQAGDAVHAVLPAEPHQALERV</sequence>
<dbReference type="RefSeq" id="WP_087281323.1">
    <property type="nucleotide sequence ID" value="NZ_CP021455.1"/>
</dbReference>
<dbReference type="OrthoDB" id="1550913at2"/>
<dbReference type="PROSITE" id="PS51340">
    <property type="entry name" value="MOSC"/>
    <property type="match status" value="1"/>
</dbReference>
<dbReference type="InterPro" id="IPR052716">
    <property type="entry name" value="MOSC_domain"/>
</dbReference>
<dbReference type="InterPro" id="IPR011037">
    <property type="entry name" value="Pyrv_Knase-like_insert_dom_sf"/>
</dbReference>
<keyword evidence="3" id="KW-1185">Reference proteome</keyword>
<dbReference type="Gene3D" id="2.40.33.20">
    <property type="entry name" value="PK beta-barrel domain-like"/>
    <property type="match status" value="1"/>
</dbReference>
<dbReference type="PANTHER" id="PTHR36930">
    <property type="entry name" value="METAL-SULFUR CLUSTER BIOSYNTHESIS PROTEINS YUAD-RELATED"/>
    <property type="match status" value="1"/>
</dbReference>
<accession>A0A1Y0EPC9</accession>
<dbReference type="Proteomes" id="UP000196138">
    <property type="component" value="Chromosome"/>
</dbReference>
<dbReference type="Pfam" id="PF03473">
    <property type="entry name" value="MOSC"/>
    <property type="match status" value="1"/>
</dbReference>
<gene>
    <name evidence="2" type="ORF">CCO03_11950</name>
</gene>
<dbReference type="PANTHER" id="PTHR36930:SF1">
    <property type="entry name" value="MOSC DOMAIN-CONTAINING PROTEIN"/>
    <property type="match status" value="1"/>
</dbReference>
<name>A0A1Y0EPC9_9BURK</name>
<evidence type="ECO:0000313" key="3">
    <source>
        <dbReference type="Proteomes" id="UP000196138"/>
    </source>
</evidence>
<dbReference type="GO" id="GO:0003824">
    <property type="term" value="F:catalytic activity"/>
    <property type="evidence" value="ECO:0007669"/>
    <property type="project" value="InterPro"/>
</dbReference>
<dbReference type="KEGG" id="cser:CCO03_11950"/>
<dbReference type="AlphaFoldDB" id="A0A1Y0EPC9"/>
<dbReference type="EMBL" id="CP021455">
    <property type="protein sequence ID" value="ARU05300.1"/>
    <property type="molecule type" value="Genomic_DNA"/>
</dbReference>
<reference evidence="2 3" key="1">
    <citation type="submission" date="2017-05" db="EMBL/GenBank/DDBJ databases">
        <authorList>
            <person name="Song R."/>
            <person name="Chenine A.L."/>
            <person name="Ruprecht R.M."/>
        </authorList>
    </citation>
    <scope>NUCLEOTIDE SEQUENCE [LARGE SCALE GENOMIC DNA]</scope>
    <source>
        <strain evidence="2 3">DSM 26136</strain>
    </source>
</reference>
<protein>
    <submittedName>
        <fullName evidence="2">MOSC domain-containing protein</fullName>
    </submittedName>
</protein>
<dbReference type="InterPro" id="IPR005302">
    <property type="entry name" value="MoCF_Sase_C"/>
</dbReference>
<organism evidence="2 3">
    <name type="scientific">Comamonas serinivorans</name>
    <dbReference type="NCBI Taxonomy" id="1082851"/>
    <lineage>
        <taxon>Bacteria</taxon>
        <taxon>Pseudomonadati</taxon>
        <taxon>Pseudomonadota</taxon>
        <taxon>Betaproteobacteria</taxon>
        <taxon>Burkholderiales</taxon>
        <taxon>Comamonadaceae</taxon>
        <taxon>Comamonas</taxon>
    </lineage>
</organism>
<feature type="domain" description="MOSC" evidence="1">
    <location>
        <begin position="19"/>
        <end position="174"/>
    </location>
</feature>
<dbReference type="GO" id="GO:0030151">
    <property type="term" value="F:molybdenum ion binding"/>
    <property type="evidence" value="ECO:0007669"/>
    <property type="project" value="InterPro"/>
</dbReference>
<evidence type="ECO:0000259" key="1">
    <source>
        <dbReference type="PROSITE" id="PS51340"/>
    </source>
</evidence>
<proteinExistence type="predicted"/>
<dbReference type="SUPFAM" id="SSF50800">
    <property type="entry name" value="PK beta-barrel domain-like"/>
    <property type="match status" value="1"/>
</dbReference>
<dbReference type="GO" id="GO:0030170">
    <property type="term" value="F:pyridoxal phosphate binding"/>
    <property type="evidence" value="ECO:0007669"/>
    <property type="project" value="InterPro"/>
</dbReference>